<dbReference type="GO" id="GO:0005886">
    <property type="term" value="C:plasma membrane"/>
    <property type="evidence" value="ECO:0007669"/>
    <property type="project" value="UniProtKB-SubCell"/>
</dbReference>
<evidence type="ECO:0000313" key="14">
    <source>
        <dbReference type="EMBL" id="HIR62282.1"/>
    </source>
</evidence>
<evidence type="ECO:0000256" key="7">
    <source>
        <dbReference type="ARBA" id="ARBA00022833"/>
    </source>
</evidence>
<evidence type="ECO:0000256" key="6">
    <source>
        <dbReference type="ARBA" id="ARBA00022723"/>
    </source>
</evidence>
<feature type="binding site" description="M1 metal binding site" evidence="13">
    <location>
        <position position="169"/>
    </location>
    <ligand>
        <name>Zn(2+)</name>
        <dbReference type="ChEBI" id="CHEBI:29105"/>
    </ligand>
</feature>
<keyword evidence="7 13" id="KW-0862">Zinc</keyword>
<feature type="transmembrane region" description="Helical" evidence="13">
    <location>
        <begin position="246"/>
        <end position="267"/>
    </location>
</feature>
<accession>A0A9D1E0D5</accession>
<dbReference type="NCBIfam" id="NF003243">
    <property type="entry name" value="PRK04201.1"/>
    <property type="match status" value="1"/>
</dbReference>
<dbReference type="InterPro" id="IPR003689">
    <property type="entry name" value="ZIP"/>
</dbReference>
<reference evidence="14" key="2">
    <citation type="journal article" date="2021" name="PeerJ">
        <title>Extensive microbial diversity within the chicken gut microbiome revealed by metagenomics and culture.</title>
        <authorList>
            <person name="Gilroy R."/>
            <person name="Ravi A."/>
            <person name="Getino M."/>
            <person name="Pursley I."/>
            <person name="Horton D.L."/>
            <person name="Alikhan N.F."/>
            <person name="Baker D."/>
            <person name="Gharbi K."/>
            <person name="Hall N."/>
            <person name="Watson M."/>
            <person name="Adriaenssens E.M."/>
            <person name="Foster-Nyarko E."/>
            <person name="Jarju S."/>
            <person name="Secka A."/>
            <person name="Antonio M."/>
            <person name="Oren A."/>
            <person name="Chaudhuri R.R."/>
            <person name="La Ragione R."/>
            <person name="Hildebrand F."/>
            <person name="Pallen M.J."/>
        </authorList>
    </citation>
    <scope>NUCLEOTIDE SEQUENCE</scope>
    <source>
        <strain evidence="14">ChiHjej13B12-12457</strain>
    </source>
</reference>
<keyword evidence="4 13" id="KW-1003">Cell membrane</keyword>
<protein>
    <recommendedName>
        <fullName evidence="13">Zinc transporter ZupT</fullName>
    </recommendedName>
</protein>
<feature type="binding site" description="M2 metal binding site" evidence="13">
    <location>
        <position position="140"/>
    </location>
    <ligand>
        <name>Fe(2+)</name>
        <dbReference type="ChEBI" id="CHEBI:29033"/>
    </ligand>
</feature>
<feature type="binding site" description="M2 metal binding site" evidence="13">
    <location>
        <position position="166"/>
    </location>
    <ligand>
        <name>Fe(2+)</name>
        <dbReference type="ChEBI" id="CHEBI:29033"/>
    </ligand>
</feature>
<keyword evidence="3 13" id="KW-0813">Transport</keyword>
<dbReference type="Pfam" id="PF02535">
    <property type="entry name" value="Zip"/>
    <property type="match status" value="1"/>
</dbReference>
<comment type="subcellular location">
    <subcellularLocation>
        <location evidence="1 13">Cell membrane</location>
        <topology evidence="1 13">Multi-pass membrane protein</topology>
    </subcellularLocation>
</comment>
<evidence type="ECO:0000256" key="10">
    <source>
        <dbReference type="ARBA" id="ARBA00023004"/>
    </source>
</evidence>
<evidence type="ECO:0000256" key="2">
    <source>
        <dbReference type="ARBA" id="ARBA00009703"/>
    </source>
</evidence>
<feature type="transmembrane region" description="Helical" evidence="13">
    <location>
        <begin position="76"/>
        <end position="97"/>
    </location>
</feature>
<organism evidence="14 15">
    <name type="scientific">Candidatus Coprenecus avistercoris</name>
    <dbReference type="NCBI Taxonomy" id="2840730"/>
    <lineage>
        <taxon>Bacteria</taxon>
        <taxon>Pseudomonadati</taxon>
        <taxon>Bacteroidota</taxon>
        <taxon>Bacteroidia</taxon>
        <taxon>Bacteroidales</taxon>
        <taxon>Rikenellaceae</taxon>
        <taxon>Rikenellaceae incertae sedis</taxon>
        <taxon>Candidatus Coprenecus</taxon>
    </lineage>
</organism>
<evidence type="ECO:0000256" key="3">
    <source>
        <dbReference type="ARBA" id="ARBA00022448"/>
    </source>
</evidence>
<evidence type="ECO:0000313" key="15">
    <source>
        <dbReference type="Proteomes" id="UP000886744"/>
    </source>
</evidence>
<feature type="binding site" description="M1 metal binding site" evidence="13">
    <location>
        <position position="165"/>
    </location>
    <ligand>
        <name>Zn(2+)</name>
        <dbReference type="ChEBI" id="CHEBI:29105"/>
    </ligand>
</feature>
<feature type="transmembrane region" description="Helical" evidence="13">
    <location>
        <begin position="191"/>
        <end position="209"/>
    </location>
</feature>
<sequence length="268" mass="27945">MLSDSNFPIALLLTLIAGLSTGLGGVIVLLTRKFSTKTLSFALGFSAGVMLFISMTELFAEARASLGSAFGERTGLLYTVLAFFAGIALIALIDNLIPSKDNPHEYSAAPSEDGAVPDSMGLMRLGLFSVIAIAIHNFPEGMATFVSAMESPRTGISIAVAVAIHNIPEGIMVAIPIYYATRKKGKAVGNAFLSGLAEPVGGVVGYLLLSRIFDQSLNGTVLAVVAGIMTYIALDELLPSAEKFGHHHLSIIGVIAGMAVMAASMILI</sequence>
<keyword evidence="6" id="KW-0479">Metal-binding</keyword>
<feature type="binding site" description="M1 metal binding site" evidence="13">
    <location>
        <position position="140"/>
    </location>
    <ligand>
        <name>Zn(2+)</name>
        <dbReference type="ChEBI" id="CHEBI:29105"/>
    </ligand>
</feature>
<dbReference type="GO" id="GO:0005385">
    <property type="term" value="F:zinc ion transmembrane transporter activity"/>
    <property type="evidence" value="ECO:0007669"/>
    <property type="project" value="UniProtKB-UniRule"/>
</dbReference>
<evidence type="ECO:0000256" key="13">
    <source>
        <dbReference type="HAMAP-Rule" id="MF_00548"/>
    </source>
</evidence>
<feature type="binding site" description="M2 metal binding site" evidence="13">
    <location>
        <position position="198"/>
    </location>
    <ligand>
        <name>Fe(2+)</name>
        <dbReference type="ChEBI" id="CHEBI:29033"/>
    </ligand>
</feature>
<keyword evidence="5 13" id="KW-0812">Transmembrane</keyword>
<dbReference type="AlphaFoldDB" id="A0A9D1E0D5"/>
<dbReference type="InterPro" id="IPR023498">
    <property type="entry name" value="Zn_transptr_ZupT"/>
</dbReference>
<feature type="transmembrane region" description="Helical" evidence="13">
    <location>
        <begin position="6"/>
        <end position="31"/>
    </location>
</feature>
<evidence type="ECO:0000256" key="1">
    <source>
        <dbReference type="ARBA" id="ARBA00004651"/>
    </source>
</evidence>
<comment type="similarity">
    <text evidence="2 13">Belongs to the ZIP transporter (TC 2.A.5) family. ZupT subfamily.</text>
</comment>
<dbReference type="Proteomes" id="UP000886744">
    <property type="component" value="Unassembled WGS sequence"/>
</dbReference>
<feature type="binding site" description="M2 metal binding site" evidence="13">
    <location>
        <position position="169"/>
    </location>
    <ligand>
        <name>Fe(2+)</name>
        <dbReference type="ChEBI" id="CHEBI:29033"/>
    </ligand>
</feature>
<evidence type="ECO:0000256" key="11">
    <source>
        <dbReference type="ARBA" id="ARBA00023065"/>
    </source>
</evidence>
<evidence type="ECO:0000256" key="4">
    <source>
        <dbReference type="ARBA" id="ARBA00022475"/>
    </source>
</evidence>
<gene>
    <name evidence="13 14" type="primary">zupT</name>
    <name evidence="14" type="ORF">IAC94_02010</name>
</gene>
<keyword evidence="9 13" id="KW-1133">Transmembrane helix</keyword>
<name>A0A9D1E0D5_9BACT</name>
<evidence type="ECO:0000256" key="12">
    <source>
        <dbReference type="ARBA" id="ARBA00023136"/>
    </source>
</evidence>
<comment type="catalytic activity">
    <reaction evidence="13">
        <text>Zn(2+)(in) = Zn(2+)(out)</text>
        <dbReference type="Rhea" id="RHEA:29351"/>
        <dbReference type="ChEBI" id="CHEBI:29105"/>
    </reaction>
</comment>
<feature type="binding site" description="M2 metal binding site" evidence="13">
    <location>
        <position position="137"/>
    </location>
    <ligand>
        <name>Fe(2+)</name>
        <dbReference type="ChEBI" id="CHEBI:29033"/>
    </ligand>
</feature>
<feature type="transmembrane region" description="Helical" evidence="13">
    <location>
        <begin position="38"/>
        <end position="56"/>
    </location>
</feature>
<comment type="caution">
    <text evidence="14">The sequence shown here is derived from an EMBL/GenBank/DDBJ whole genome shotgun (WGS) entry which is preliminary data.</text>
</comment>
<dbReference type="PANTHER" id="PTHR11040">
    <property type="entry name" value="ZINC/IRON TRANSPORTER"/>
    <property type="match status" value="1"/>
</dbReference>
<comment type="function">
    <text evidence="13">Mediates zinc uptake. May also transport other divalent cations.</text>
</comment>
<reference evidence="14" key="1">
    <citation type="submission" date="2020-10" db="EMBL/GenBank/DDBJ databases">
        <authorList>
            <person name="Gilroy R."/>
        </authorList>
    </citation>
    <scope>NUCLEOTIDE SEQUENCE</scope>
    <source>
        <strain evidence="14">ChiHjej13B12-12457</strain>
    </source>
</reference>
<dbReference type="GO" id="GO:0046872">
    <property type="term" value="F:metal ion binding"/>
    <property type="evidence" value="ECO:0007669"/>
    <property type="project" value="UniProtKB-KW"/>
</dbReference>
<keyword evidence="12 13" id="KW-0472">Membrane</keyword>
<dbReference type="EMBL" id="DVHI01000030">
    <property type="protein sequence ID" value="HIR62282.1"/>
    <property type="molecule type" value="Genomic_DNA"/>
</dbReference>
<evidence type="ECO:0000256" key="9">
    <source>
        <dbReference type="ARBA" id="ARBA00022989"/>
    </source>
</evidence>
<proteinExistence type="inferred from homology"/>
<evidence type="ECO:0000256" key="8">
    <source>
        <dbReference type="ARBA" id="ARBA00022906"/>
    </source>
</evidence>
<dbReference type="PANTHER" id="PTHR11040:SF205">
    <property type="entry name" value="ZINC TRANSPORTER ZUPT"/>
    <property type="match status" value="1"/>
</dbReference>
<feature type="transmembrane region" description="Helical" evidence="13">
    <location>
        <begin position="215"/>
        <end position="234"/>
    </location>
</feature>
<dbReference type="HAMAP" id="MF_00548">
    <property type="entry name" value="ZupT"/>
    <property type="match status" value="1"/>
</dbReference>
<keyword evidence="10" id="KW-0408">Iron</keyword>
<evidence type="ECO:0000256" key="5">
    <source>
        <dbReference type="ARBA" id="ARBA00022692"/>
    </source>
</evidence>
<keyword evidence="8 13" id="KW-0864">Zinc transport</keyword>
<keyword evidence="11 13" id="KW-0406">Ion transport</keyword>
<feature type="transmembrane region" description="Helical" evidence="13">
    <location>
        <begin position="158"/>
        <end position="179"/>
    </location>
</feature>
<feature type="transmembrane region" description="Helical" evidence="13">
    <location>
        <begin position="121"/>
        <end position="138"/>
    </location>
</feature>